<dbReference type="GO" id="GO:0005737">
    <property type="term" value="C:cytoplasm"/>
    <property type="evidence" value="ECO:0000318"/>
    <property type="project" value="GO_Central"/>
</dbReference>
<dbReference type="VEuPathDB" id="TrichDB:TVAGG3_0275380"/>
<dbReference type="InterPro" id="IPR000403">
    <property type="entry name" value="PI3/4_kinase_cat_dom"/>
</dbReference>
<dbReference type="GO" id="GO:0004674">
    <property type="term" value="F:protein serine/threonine kinase activity"/>
    <property type="evidence" value="ECO:0000318"/>
    <property type="project" value="GO_Central"/>
</dbReference>
<keyword evidence="2" id="KW-0418">Kinase</keyword>
<dbReference type="PANTHER" id="PTHR11139:SF9">
    <property type="entry name" value="SERINE_THREONINE-PROTEIN KINASE MTOR"/>
    <property type="match status" value="1"/>
</dbReference>
<dbReference type="GO" id="GO:0016242">
    <property type="term" value="P:negative regulation of macroautophagy"/>
    <property type="evidence" value="ECO:0000318"/>
    <property type="project" value="GO_Central"/>
</dbReference>
<dbReference type="PROSITE" id="PS50290">
    <property type="entry name" value="PI3_4_KINASE_3"/>
    <property type="match status" value="1"/>
</dbReference>
<keyword evidence="2" id="KW-0808">Transferase</keyword>
<dbReference type="InterPro" id="IPR050517">
    <property type="entry name" value="DDR_Repair_Kinase"/>
</dbReference>
<dbReference type="InterPro" id="IPR016024">
    <property type="entry name" value="ARM-type_fold"/>
</dbReference>
<dbReference type="VEuPathDB" id="TrichDB:TVAG_495370"/>
<protein>
    <submittedName>
        <fullName evidence="2">PIKK family atypical protein kinase</fullName>
    </submittedName>
</protein>
<gene>
    <name evidence="2" type="ORF">TVAG_495370</name>
</gene>
<dbReference type="GO" id="GO:0005634">
    <property type="term" value="C:nucleus"/>
    <property type="evidence" value="ECO:0000318"/>
    <property type="project" value="GO_Central"/>
</dbReference>
<evidence type="ECO:0000259" key="1">
    <source>
        <dbReference type="PROSITE" id="PS50290"/>
    </source>
</evidence>
<dbReference type="Gene3D" id="1.10.1070.11">
    <property type="entry name" value="Phosphatidylinositol 3-/4-kinase, catalytic domain"/>
    <property type="match status" value="1"/>
</dbReference>
<dbReference type="KEGG" id="tva:4773534"/>
<evidence type="ECO:0000313" key="2">
    <source>
        <dbReference type="EMBL" id="EAY15522.1"/>
    </source>
</evidence>
<dbReference type="EMBL" id="DS113254">
    <property type="protein sequence ID" value="EAY15522.1"/>
    <property type="molecule type" value="Genomic_DNA"/>
</dbReference>
<dbReference type="STRING" id="5722.A2DVI0"/>
<dbReference type="RefSeq" id="XP_001327745.1">
    <property type="nucleotide sequence ID" value="XM_001327710.1"/>
</dbReference>
<dbReference type="Gene3D" id="1.25.10.10">
    <property type="entry name" value="Leucine-rich Repeat Variant"/>
    <property type="match status" value="1"/>
</dbReference>
<sequence>MSSIGVHSRQLLIINPYDIPRLDDYKFWKTTRRELTRDLEEALVELSENDLKKVFNEWMGALNLKLQSSVKNIQMASLLTISILFYFRKMAEDISIYFKRIENLLESDDFEVCRAAGKTLRWFAEDYEDNQVFLQETLELANGWLKSNNRSEKLFNAFEIIYEVGRFQPSNVLTIFARHFDVIIPCVSSPLPDLRKVATKTIISHLKQISLDVGDSFAGTIYFDCICALKNPKILSIYNFFRIIKNIYKVFPSVVDAAMVVGLAINSLSQPDIATVRCAVSFIKAISQKNPTLLNQSHGDKITAIFQSRIHKPTVEKEIFQLIKIIIQCLPTNIIPHIVLVNSLLIIIDNKQMVQFHQAAYEILEIIILKNPKNTFSIDLFYGKEPNFGLLKVIALFGDDAEKMTPFLIDWFNKGFTIGASNKSILISLTILKYLRKYIPMSDDYLFDEIERYMNITDQEIKLLVADALRSLSCKKAICSLVNMALYDSFKNVRKYSLSLLTTEHVCSHINLVMQLIMDRSAQIRNTGIEILSKASDSSPALIILPLITQLNTLILICIAPQSPKINAKLCSTLSVVAKNFKDKIPSIFPSTIWCCVHLLRDEKDIPKFIENFGQKAMPKSSTLNFLDLNQVYHYDPLNTSTTDLWASNKRSKATSLLIRKRWDEQRDIYLFDTLGELSDYIPPYIMQVIPAFIDVLDPKKSKKVLISCVKNLQKIVVTFLNYGSFRLMFPEVLPRLVNLLMNIHSKDLSEIILRLIGTLGVPNKEDFKLISENVSISSQIEKFSIEFAHQYLLDLILKIFDKPSAVLMSSIVAFAQKETKLVLKHLEKILTLFVESFSVLENVDSIFFQLDTVCYFCGEEIIPYLDLIINLLNENMKNPFCVHICYTLSYKLRSSFNSYAKILYLSALKQIKTKERLLFKQLLKFCVSSILYQNMNQQIFIEKIEERIFNEKLDLRFMSIIYKSFIRLIQYSKSKIFNSRIAQIIFRLQPTNSDELQDLLINLCLFGGVNISMVLHYINFDKKTADKLKKVEEMLQNKKNWSVKETKIVKDLEMKCKEDYYKNLINSTPKKDVLLTVKPPIYMNNEKWLTDVSFLVLQNSPSETIRNCFSLISSSNKIIRKYFPVAFIVYWLSSSLEEKNYFSEILQKVTIYNDETIFNLITLLEFVGNPLKINNLSEITSSNLPLSRYYLLKEIKRNPLKIEYLTKLFNLDIKMSLFESAKILGLNLVDKYKVKDEGMIYEKLNYWQKALDFYQNQKSEKKNFKILFCLSELEKYDDLLSKESLLEKMPPDDLVNITLAFAKCYFLSQNYEKMNFYLQKVTKNQTPNLLLNKAIFYAEIGEKNESQNLIDKCFSVLAQTNFVNDKSEVMGNLKICQFLIELQETIENKENHLLIVSNRMKNLEFNSISMLKFFDIRNLSIKYPSNLDLMKKLINSMRKDKNFMLREKIEKRISVYTLHNKLVKPFVKSHWEEGNKNDVLSLLSKIIDIIETKDDEKRLFLFKKIYEEEKIVKKYQNLDLSILDGFNDTKFKSDMYKLYSFYILGNQSIDNLKYSISLAQKSFDLKPNIKSAKNLIVNFTKILDSEPNILQDLMKMIKYVLNNTNDVYVNVTFFRLLDKFSEIEEFPFEWINNVKSSFFNLFLTSENKIFFSLLKKYSLTHFNSLLYDILYCSFEKQKEIKEILNEKNISMFTKAVEFEKGLRTVCNTFCEQFLYKIQENWIPNVMEKTTEILVEIREFIKLMKSETTNLDKVFLIALDDDIKLFIENLNKFVSDGSSKPSIILDALKELQKHLEEKLLQMGPIQLSSISPSLSVSDFTSLPLPSNVSSSQTPRTTNYDYNYDTIHSINHNDNCNFVSKIDEIVFAVQGRKFCRFVFILTNEGEKVKYFVQPRSQMIDRSISCCVKSLAELKKRTEKSSLCSLDFTSFSKNVACLLWPANFIDIKSFISNYRKTRNVKQNVEEEVVLSHTSMNFDDLTSLQRLEVFDTSVRNKIYSFDLRDSLWYLSKNPQQWIDTSTNFSKCFAFDSFLTYYFGIGNRNPDNILIDPQTGRIASIDLYSALERLENDVPLRLTPMFENALDDVEVNGLYSNKIHELMKTLLTNSQKVVDYIYAFEGEIPSNIISEMKKKSLQNPENSDLIADELISVSRNPANYTKLCKSWNPLW</sequence>
<organism evidence="2 3">
    <name type="scientific">Trichomonas vaginalis (strain ATCC PRA-98 / G3)</name>
    <dbReference type="NCBI Taxonomy" id="412133"/>
    <lineage>
        <taxon>Eukaryota</taxon>
        <taxon>Metamonada</taxon>
        <taxon>Parabasalia</taxon>
        <taxon>Trichomonadida</taxon>
        <taxon>Trichomonadidae</taxon>
        <taxon>Trichomonas</taxon>
    </lineage>
</organism>
<reference evidence="2" key="1">
    <citation type="submission" date="2006-10" db="EMBL/GenBank/DDBJ databases">
        <authorList>
            <person name="Amadeo P."/>
            <person name="Zhao Q."/>
            <person name="Wortman J."/>
            <person name="Fraser-Liggett C."/>
            <person name="Carlton J."/>
        </authorList>
    </citation>
    <scope>NUCLEOTIDE SEQUENCE</scope>
    <source>
        <strain evidence="2">G3</strain>
    </source>
</reference>
<dbReference type="InterPro" id="IPR011009">
    <property type="entry name" value="Kinase-like_dom_sf"/>
</dbReference>
<dbReference type="PANTHER" id="PTHR11139">
    <property type="entry name" value="ATAXIA TELANGIECTASIA MUTATED ATM -RELATED"/>
    <property type="match status" value="1"/>
</dbReference>
<dbReference type="InterPro" id="IPR036940">
    <property type="entry name" value="PI3/4_kinase_cat_sf"/>
</dbReference>
<keyword evidence="3" id="KW-1185">Reference proteome</keyword>
<dbReference type="SUPFAM" id="SSF48371">
    <property type="entry name" value="ARM repeat"/>
    <property type="match status" value="1"/>
</dbReference>
<feature type="domain" description="PI3K/PI4K catalytic" evidence="1">
    <location>
        <begin position="1861"/>
        <end position="2164"/>
    </location>
</feature>
<accession>A2DVI0</accession>
<dbReference type="GO" id="GO:0038201">
    <property type="term" value="C:TOR complex"/>
    <property type="evidence" value="ECO:0000318"/>
    <property type="project" value="GO_Central"/>
</dbReference>
<dbReference type="FunFam" id="1.10.1070.11:FF:000055">
    <property type="entry name" value="PIKK family atypical protein kinase"/>
    <property type="match status" value="1"/>
</dbReference>
<dbReference type="InParanoid" id="A2DVI0"/>
<dbReference type="InterPro" id="IPR011989">
    <property type="entry name" value="ARM-like"/>
</dbReference>
<name>A2DVI0_TRIV3</name>
<dbReference type="Pfam" id="PF00454">
    <property type="entry name" value="PI3_PI4_kinase"/>
    <property type="match status" value="1"/>
</dbReference>
<reference evidence="2" key="2">
    <citation type="journal article" date="2007" name="Science">
        <title>Draft genome sequence of the sexually transmitted pathogen Trichomonas vaginalis.</title>
        <authorList>
            <person name="Carlton J.M."/>
            <person name="Hirt R.P."/>
            <person name="Silva J.C."/>
            <person name="Delcher A.L."/>
            <person name="Schatz M."/>
            <person name="Zhao Q."/>
            <person name="Wortman J.R."/>
            <person name="Bidwell S.L."/>
            <person name="Alsmark U.C.M."/>
            <person name="Besteiro S."/>
            <person name="Sicheritz-Ponten T."/>
            <person name="Noel C.J."/>
            <person name="Dacks J.B."/>
            <person name="Foster P.G."/>
            <person name="Simillion C."/>
            <person name="Van de Peer Y."/>
            <person name="Miranda-Saavedra D."/>
            <person name="Barton G.J."/>
            <person name="Westrop G.D."/>
            <person name="Mueller S."/>
            <person name="Dessi D."/>
            <person name="Fiori P.L."/>
            <person name="Ren Q."/>
            <person name="Paulsen I."/>
            <person name="Zhang H."/>
            <person name="Bastida-Corcuera F.D."/>
            <person name="Simoes-Barbosa A."/>
            <person name="Brown M.T."/>
            <person name="Hayes R.D."/>
            <person name="Mukherjee M."/>
            <person name="Okumura C.Y."/>
            <person name="Schneider R."/>
            <person name="Smith A.J."/>
            <person name="Vanacova S."/>
            <person name="Villalvazo M."/>
            <person name="Haas B.J."/>
            <person name="Pertea M."/>
            <person name="Feldblyum T.V."/>
            <person name="Utterback T.R."/>
            <person name="Shu C.L."/>
            <person name="Osoegawa K."/>
            <person name="de Jong P.J."/>
            <person name="Hrdy I."/>
            <person name="Horvathova L."/>
            <person name="Zubacova Z."/>
            <person name="Dolezal P."/>
            <person name="Malik S.B."/>
            <person name="Logsdon J.M. Jr."/>
            <person name="Henze K."/>
            <person name="Gupta A."/>
            <person name="Wang C.C."/>
            <person name="Dunne R.L."/>
            <person name="Upcroft J.A."/>
            <person name="Upcroft P."/>
            <person name="White O."/>
            <person name="Salzberg S.L."/>
            <person name="Tang P."/>
            <person name="Chiu C.-H."/>
            <person name="Lee Y.-S."/>
            <person name="Embley T.M."/>
            <person name="Coombs G.H."/>
            <person name="Mottram J.C."/>
            <person name="Tachezy J."/>
            <person name="Fraser-Liggett C.M."/>
            <person name="Johnson P.J."/>
        </authorList>
    </citation>
    <scope>NUCLEOTIDE SEQUENCE [LARGE SCALE GENOMIC DNA]</scope>
    <source>
        <strain evidence="2">G3</strain>
    </source>
</reference>
<proteinExistence type="predicted"/>
<dbReference type="GO" id="GO:0031929">
    <property type="term" value="P:TOR signaling"/>
    <property type="evidence" value="ECO:0000318"/>
    <property type="project" value="GO_Central"/>
</dbReference>
<dbReference type="eggNOG" id="KOG0891">
    <property type="taxonomic scope" value="Eukaryota"/>
</dbReference>
<evidence type="ECO:0000313" key="3">
    <source>
        <dbReference type="Proteomes" id="UP000001542"/>
    </source>
</evidence>
<dbReference type="Proteomes" id="UP000001542">
    <property type="component" value="Unassembled WGS sequence"/>
</dbReference>
<dbReference type="SUPFAM" id="SSF56112">
    <property type="entry name" value="Protein kinase-like (PK-like)"/>
    <property type="match status" value="1"/>
</dbReference>